<evidence type="ECO:0000313" key="3">
    <source>
        <dbReference type="Proteomes" id="UP001595075"/>
    </source>
</evidence>
<gene>
    <name evidence="2" type="ORF">VTL71DRAFT_12640</name>
</gene>
<accession>A0ABR4CN51</accession>
<feature type="region of interest" description="Disordered" evidence="1">
    <location>
        <begin position="46"/>
        <end position="65"/>
    </location>
</feature>
<organism evidence="2 3">
    <name type="scientific">Oculimacula yallundae</name>
    <dbReference type="NCBI Taxonomy" id="86028"/>
    <lineage>
        <taxon>Eukaryota</taxon>
        <taxon>Fungi</taxon>
        <taxon>Dikarya</taxon>
        <taxon>Ascomycota</taxon>
        <taxon>Pezizomycotina</taxon>
        <taxon>Leotiomycetes</taxon>
        <taxon>Helotiales</taxon>
        <taxon>Ploettnerulaceae</taxon>
        <taxon>Oculimacula</taxon>
    </lineage>
</organism>
<dbReference type="Proteomes" id="UP001595075">
    <property type="component" value="Unassembled WGS sequence"/>
</dbReference>
<dbReference type="EMBL" id="JAZHXI010000005">
    <property type="protein sequence ID" value="KAL2071405.1"/>
    <property type="molecule type" value="Genomic_DNA"/>
</dbReference>
<protein>
    <submittedName>
        <fullName evidence="2">Uncharacterized protein</fullName>
    </submittedName>
</protein>
<name>A0ABR4CN51_9HELO</name>
<feature type="compositionally biased region" description="Polar residues" evidence="1">
    <location>
        <begin position="48"/>
        <end position="60"/>
    </location>
</feature>
<evidence type="ECO:0000256" key="1">
    <source>
        <dbReference type="SAM" id="MobiDB-lite"/>
    </source>
</evidence>
<evidence type="ECO:0000313" key="2">
    <source>
        <dbReference type="EMBL" id="KAL2071405.1"/>
    </source>
</evidence>
<keyword evidence="3" id="KW-1185">Reference proteome</keyword>
<comment type="caution">
    <text evidence="2">The sequence shown here is derived from an EMBL/GenBank/DDBJ whole genome shotgun (WGS) entry which is preliminary data.</text>
</comment>
<reference evidence="2 3" key="1">
    <citation type="journal article" date="2024" name="Commun. Biol.">
        <title>Comparative genomic analysis of thermophilic fungi reveals convergent evolutionary adaptations and gene losses.</title>
        <authorList>
            <person name="Steindorff A.S."/>
            <person name="Aguilar-Pontes M.V."/>
            <person name="Robinson A.J."/>
            <person name="Andreopoulos B."/>
            <person name="LaButti K."/>
            <person name="Kuo A."/>
            <person name="Mondo S."/>
            <person name="Riley R."/>
            <person name="Otillar R."/>
            <person name="Haridas S."/>
            <person name="Lipzen A."/>
            <person name="Grimwood J."/>
            <person name="Schmutz J."/>
            <person name="Clum A."/>
            <person name="Reid I.D."/>
            <person name="Moisan M.C."/>
            <person name="Butler G."/>
            <person name="Nguyen T.T.M."/>
            <person name="Dewar K."/>
            <person name="Conant G."/>
            <person name="Drula E."/>
            <person name="Henrissat B."/>
            <person name="Hansel C."/>
            <person name="Singer S."/>
            <person name="Hutchinson M.I."/>
            <person name="de Vries R.P."/>
            <person name="Natvig D.O."/>
            <person name="Powell A.J."/>
            <person name="Tsang A."/>
            <person name="Grigoriev I.V."/>
        </authorList>
    </citation>
    <scope>NUCLEOTIDE SEQUENCE [LARGE SCALE GENOMIC DNA]</scope>
    <source>
        <strain evidence="2 3">CBS 494.80</strain>
    </source>
</reference>
<sequence length="97" mass="11081">MRPHPRCQRFSDGQADSVNLSALPAVPDAMTQGLSNTVTVHTKFPIKRQSSTEKQQTTINQRKHKDRITRYGFATCHRRQVTQPQCDEIQSLSPEYV</sequence>
<proteinExistence type="predicted"/>